<evidence type="ECO:0000313" key="2">
    <source>
        <dbReference type="EMBL" id="MBC5992064.1"/>
    </source>
</evidence>
<dbReference type="Proteomes" id="UP000603640">
    <property type="component" value="Unassembled WGS sequence"/>
</dbReference>
<dbReference type="Pfam" id="PF09557">
    <property type="entry name" value="DUF2382"/>
    <property type="match status" value="1"/>
</dbReference>
<dbReference type="AlphaFoldDB" id="A0A923SHS7"/>
<gene>
    <name evidence="2" type="ORF">H8S84_04350</name>
</gene>
<evidence type="ECO:0000313" key="3">
    <source>
        <dbReference type="Proteomes" id="UP000603640"/>
    </source>
</evidence>
<dbReference type="InterPro" id="IPR052967">
    <property type="entry name" value="Stress_Response_Assoc"/>
</dbReference>
<dbReference type="InterPro" id="IPR019060">
    <property type="entry name" value="DUF2382"/>
</dbReference>
<sequence>MEINIRKDKVQQSEFEQKLQQSIDAKPTQTEAETTIPVVEEKVNIDVQTVETGKVRVSKQVHEEDVTVDVPFVYEDVDVQRVAKNLSVEKPPEVRYEGDTMIIPVIKEEVVIQKRLVLVEELHITKRRVEEHHPQQVILKKEEIKIDRTENNNTL</sequence>
<keyword evidence="3" id="KW-1185">Reference proteome</keyword>
<accession>A0A923SHS7</accession>
<dbReference type="PANTHER" id="PTHR38463:SF1">
    <property type="entry name" value="STRESS RESPONSE PROTEIN YSNF"/>
    <property type="match status" value="1"/>
</dbReference>
<comment type="caution">
    <text evidence="2">The sequence shown here is derived from an EMBL/GenBank/DDBJ whole genome shotgun (WGS) entry which is preliminary data.</text>
</comment>
<organism evidence="2 3">
    <name type="scientific">Pontibacter cellulosilyticus</name>
    <dbReference type="NCBI Taxonomy" id="1720253"/>
    <lineage>
        <taxon>Bacteria</taxon>
        <taxon>Pseudomonadati</taxon>
        <taxon>Bacteroidota</taxon>
        <taxon>Cytophagia</taxon>
        <taxon>Cytophagales</taxon>
        <taxon>Hymenobacteraceae</taxon>
        <taxon>Pontibacter</taxon>
    </lineage>
</organism>
<evidence type="ECO:0000259" key="1">
    <source>
        <dbReference type="Pfam" id="PF09557"/>
    </source>
</evidence>
<reference evidence="2" key="1">
    <citation type="submission" date="2020-08" db="EMBL/GenBank/DDBJ databases">
        <title>Pontibacter sp. SD6 16S ribosomal RNA gene Genome sequencing and assembly.</title>
        <authorList>
            <person name="Kang M."/>
        </authorList>
    </citation>
    <scope>NUCLEOTIDE SEQUENCE</scope>
    <source>
        <strain evidence="2">SD6</strain>
    </source>
</reference>
<proteinExistence type="predicted"/>
<dbReference type="PANTHER" id="PTHR38463">
    <property type="entry name" value="STRESS RESPONSE PROTEIN YSNF"/>
    <property type="match status" value="1"/>
</dbReference>
<feature type="domain" description="DUF2382" evidence="1">
    <location>
        <begin position="36"/>
        <end position="146"/>
    </location>
</feature>
<dbReference type="EMBL" id="JACRVF010000001">
    <property type="protein sequence ID" value="MBC5992064.1"/>
    <property type="molecule type" value="Genomic_DNA"/>
</dbReference>
<dbReference type="RefSeq" id="WP_187066027.1">
    <property type="nucleotide sequence ID" value="NZ_JACRVF010000001.1"/>
</dbReference>
<name>A0A923SHS7_9BACT</name>
<protein>
    <submittedName>
        <fullName evidence="2">YsnF/AvaK domain-containing protein</fullName>
    </submittedName>
</protein>